<dbReference type="EMBL" id="JZWS03000001">
    <property type="protein sequence ID" value="MEW9490810.1"/>
    <property type="molecule type" value="Genomic_DNA"/>
</dbReference>
<evidence type="ECO:0000313" key="1">
    <source>
        <dbReference type="EMBL" id="MEW9490810.1"/>
    </source>
</evidence>
<name>A0ACC6TLT6_9CREN</name>
<protein>
    <submittedName>
        <fullName evidence="1">DUF99 family protein</fullName>
    </submittedName>
</protein>
<organism evidence="1 2">
    <name type="scientific">Candidatus Aramenus sulfurataquae</name>
    <dbReference type="NCBI Taxonomy" id="1326980"/>
    <lineage>
        <taxon>Archaea</taxon>
        <taxon>Thermoproteota</taxon>
        <taxon>Thermoprotei</taxon>
        <taxon>Sulfolobales</taxon>
        <taxon>Sulfolobaceae</taxon>
        <taxon>Candidatus Aramenus</taxon>
    </lineage>
</organism>
<dbReference type="Proteomes" id="UP000053480">
    <property type="component" value="Unassembled WGS sequence"/>
</dbReference>
<sequence length="174" mass="19902">MRELLVSGVDDGYFPISYKGKRGRAPLVSSTYKGMKLVDVDVEFITVDGDDGTEAYKRLRRGDVTILFSVIVGGFNYVIPEGNYIVFYARKPNICDIDNALRRYFPDRRERIMSFLNSLVQIPTKKGNVYVKTDLDLSLAKKIIEYYQVFTRYPEPIRTSHVIGRGIGQHISFS</sequence>
<comment type="caution">
    <text evidence="1">The sequence shown here is derived from an EMBL/GenBank/DDBJ whole genome shotgun (WGS) entry which is preliminary data.</text>
</comment>
<accession>A0ACC6TLT6</accession>
<gene>
    <name evidence="1" type="ORF">TQ35_0001170</name>
</gene>
<evidence type="ECO:0000313" key="2">
    <source>
        <dbReference type="Proteomes" id="UP000053480"/>
    </source>
</evidence>
<proteinExistence type="predicted"/>
<reference evidence="1" key="1">
    <citation type="submission" date="2024-07" db="EMBL/GenBank/DDBJ databases">
        <title>Metagenome and Metagenome-Assembled Genomes of Archaea from a hot spring from the geothermal field of Los Azufres, Mexico.</title>
        <authorList>
            <person name="Marin-Paredes R."/>
            <person name="Martinez-Romero E."/>
            <person name="Servin-Garciduenas L.E."/>
        </authorList>
    </citation>
    <scope>NUCLEOTIDE SEQUENCE</scope>
    <source>
        <strain evidence="1">AZ1-454</strain>
    </source>
</reference>